<evidence type="ECO:0000256" key="1">
    <source>
        <dbReference type="SAM" id="MobiDB-lite"/>
    </source>
</evidence>
<dbReference type="Gene3D" id="3.40.30.10">
    <property type="entry name" value="Glutaredoxin"/>
    <property type="match status" value="1"/>
</dbReference>
<feature type="region of interest" description="Disordered" evidence="1">
    <location>
        <begin position="183"/>
        <end position="213"/>
    </location>
</feature>
<dbReference type="Proteomes" id="UP000094236">
    <property type="component" value="Unassembled WGS sequence"/>
</dbReference>
<gene>
    <name evidence="2" type="ORF">PACTADRAFT_51879</name>
</gene>
<reference evidence="3" key="1">
    <citation type="submission" date="2016-05" db="EMBL/GenBank/DDBJ databases">
        <title>Comparative genomics of biotechnologically important yeasts.</title>
        <authorList>
            <consortium name="DOE Joint Genome Institute"/>
            <person name="Riley R."/>
            <person name="Haridas S."/>
            <person name="Wolfe K.H."/>
            <person name="Lopes M.R."/>
            <person name="Hittinger C.T."/>
            <person name="Goker M."/>
            <person name="Salamov A."/>
            <person name="Wisecaver J."/>
            <person name="Long T.M."/>
            <person name="Aerts A.L."/>
            <person name="Barry K."/>
            <person name="Choi C."/>
            <person name="Clum A."/>
            <person name="Coughlan A.Y."/>
            <person name="Deshpande S."/>
            <person name="Douglass A.P."/>
            <person name="Hanson S.J."/>
            <person name="Klenk H.-P."/>
            <person name="Labutti K."/>
            <person name="Lapidus A."/>
            <person name="Lindquist E."/>
            <person name="Lipzen A."/>
            <person name="Meier-Kolthoff J.P."/>
            <person name="Ohm R.A."/>
            <person name="Otillar R.P."/>
            <person name="Pangilinan J."/>
            <person name="Peng Y."/>
            <person name="Rokas A."/>
            <person name="Rosa C.A."/>
            <person name="Scheuner C."/>
            <person name="Sibirny A.A."/>
            <person name="Slot J.C."/>
            <person name="Stielow J.B."/>
            <person name="Sun H."/>
            <person name="Kurtzman C.P."/>
            <person name="Blackwell M."/>
            <person name="Grigoriev I.V."/>
            <person name="Jeffries T.W."/>
        </authorList>
    </citation>
    <scope>NUCLEOTIDE SEQUENCE [LARGE SCALE GENOMIC DNA]</scope>
    <source>
        <strain evidence="3">NRRL Y-2460</strain>
    </source>
</reference>
<protein>
    <submittedName>
        <fullName evidence="2">Uncharacterized protein</fullName>
    </submittedName>
</protein>
<dbReference type="STRING" id="669874.A0A1E4TNC5"/>
<sequence>MIIFRPPKYDAIDHEKNLKESDGLKFATEIYKGQRSLSAIVEFVLSRIKNYVKKLHNFDQINKYIQGRTKTNKSKILLLTDKNKPTPLIKSIAIDYLSSFETAYITIKKNEKDEIFDFFKIDKDIAKLPQIIIIDTKDNPNEKEEIIVYDGDLNKVALSHYLSNFATPLEGPASKRMDLLNKHKNINNSQNNKKDKNKKKKNSKNTANAHDEL</sequence>
<keyword evidence="3" id="KW-1185">Reference proteome</keyword>
<dbReference type="OrthoDB" id="10264505at2759"/>
<organism evidence="2 3">
    <name type="scientific">Pachysolen tannophilus NRRL Y-2460</name>
    <dbReference type="NCBI Taxonomy" id="669874"/>
    <lineage>
        <taxon>Eukaryota</taxon>
        <taxon>Fungi</taxon>
        <taxon>Dikarya</taxon>
        <taxon>Ascomycota</taxon>
        <taxon>Saccharomycotina</taxon>
        <taxon>Pichiomycetes</taxon>
        <taxon>Pachysolenaceae</taxon>
        <taxon>Pachysolen</taxon>
    </lineage>
</organism>
<evidence type="ECO:0000313" key="3">
    <source>
        <dbReference type="Proteomes" id="UP000094236"/>
    </source>
</evidence>
<accession>A0A1E4TNC5</accession>
<proteinExistence type="predicted"/>
<evidence type="ECO:0000313" key="2">
    <source>
        <dbReference type="EMBL" id="ODV93265.1"/>
    </source>
</evidence>
<dbReference type="EMBL" id="KV454018">
    <property type="protein sequence ID" value="ODV93265.1"/>
    <property type="molecule type" value="Genomic_DNA"/>
</dbReference>
<dbReference type="AlphaFoldDB" id="A0A1E4TNC5"/>
<name>A0A1E4TNC5_PACTA</name>
<feature type="compositionally biased region" description="Low complexity" evidence="1">
    <location>
        <begin position="204"/>
        <end position="213"/>
    </location>
</feature>